<dbReference type="InterPro" id="IPR004358">
    <property type="entry name" value="Sig_transdc_His_kin-like_C"/>
</dbReference>
<dbReference type="InterPro" id="IPR036890">
    <property type="entry name" value="HATPase_C_sf"/>
</dbReference>
<keyword evidence="5" id="KW-0902">Two-component regulatory system</keyword>
<dbReference type="PRINTS" id="PR00344">
    <property type="entry name" value="BCTRLSENSOR"/>
</dbReference>
<keyword evidence="4 8" id="KW-0418">Kinase</keyword>
<proteinExistence type="predicted"/>
<evidence type="ECO:0000256" key="2">
    <source>
        <dbReference type="ARBA" id="ARBA00012438"/>
    </source>
</evidence>
<dbReference type="InterPro" id="IPR003594">
    <property type="entry name" value="HATPase_dom"/>
</dbReference>
<evidence type="ECO:0000256" key="5">
    <source>
        <dbReference type="ARBA" id="ARBA00023012"/>
    </source>
</evidence>
<sequence length="154" mass="16473">MQLQQVIVNLVLNSAQALAQAGMSNGHISLTTEEDKDGLIFEIEDDGPGIADENIDHIFDGPFTTKEEGMGVGLVICQSIVASHGGSIAASNESEGGARFRLWLPSTTLASRQPTSVIRDSGSASERYHPVSQELDRPDRRRGSDVPAADSARR</sequence>
<dbReference type="InterPro" id="IPR005467">
    <property type="entry name" value="His_kinase_dom"/>
</dbReference>
<dbReference type="SUPFAM" id="SSF55874">
    <property type="entry name" value="ATPase domain of HSP90 chaperone/DNA topoisomerase II/histidine kinase"/>
    <property type="match status" value="1"/>
</dbReference>
<evidence type="ECO:0000313" key="8">
    <source>
        <dbReference type="EMBL" id="MFD1951584.1"/>
    </source>
</evidence>
<keyword evidence="9" id="KW-1185">Reference proteome</keyword>
<comment type="catalytic activity">
    <reaction evidence="1">
        <text>ATP + protein L-histidine = ADP + protein N-phospho-L-histidine.</text>
        <dbReference type="EC" id="2.7.13.3"/>
    </reaction>
</comment>
<dbReference type="PANTHER" id="PTHR43711:SF1">
    <property type="entry name" value="HISTIDINE KINASE 1"/>
    <property type="match status" value="1"/>
</dbReference>
<evidence type="ECO:0000313" key="9">
    <source>
        <dbReference type="Proteomes" id="UP001597400"/>
    </source>
</evidence>
<feature type="domain" description="Histidine kinase" evidence="7">
    <location>
        <begin position="1"/>
        <end position="108"/>
    </location>
</feature>
<evidence type="ECO:0000256" key="4">
    <source>
        <dbReference type="ARBA" id="ARBA00022777"/>
    </source>
</evidence>
<name>A0ABW4TXY0_9SPHN</name>
<feature type="region of interest" description="Disordered" evidence="6">
    <location>
        <begin position="113"/>
        <end position="154"/>
    </location>
</feature>
<dbReference type="Pfam" id="PF02518">
    <property type="entry name" value="HATPase_c"/>
    <property type="match status" value="1"/>
</dbReference>
<evidence type="ECO:0000256" key="6">
    <source>
        <dbReference type="SAM" id="MobiDB-lite"/>
    </source>
</evidence>
<feature type="compositionally biased region" description="Basic and acidic residues" evidence="6">
    <location>
        <begin position="126"/>
        <end position="144"/>
    </location>
</feature>
<reference evidence="9" key="1">
    <citation type="journal article" date="2019" name="Int. J. Syst. Evol. Microbiol.">
        <title>The Global Catalogue of Microorganisms (GCM) 10K type strain sequencing project: providing services to taxonomists for standard genome sequencing and annotation.</title>
        <authorList>
            <consortium name="The Broad Institute Genomics Platform"/>
            <consortium name="The Broad Institute Genome Sequencing Center for Infectious Disease"/>
            <person name="Wu L."/>
            <person name="Ma J."/>
        </authorList>
    </citation>
    <scope>NUCLEOTIDE SEQUENCE [LARGE SCALE GENOMIC DNA]</scope>
    <source>
        <strain evidence="9">CGMCC 1.12702</strain>
    </source>
</reference>
<dbReference type="PROSITE" id="PS50109">
    <property type="entry name" value="HIS_KIN"/>
    <property type="match status" value="1"/>
</dbReference>
<dbReference type="InterPro" id="IPR050736">
    <property type="entry name" value="Sensor_HK_Regulatory"/>
</dbReference>
<evidence type="ECO:0000259" key="7">
    <source>
        <dbReference type="PROSITE" id="PS50109"/>
    </source>
</evidence>
<dbReference type="PANTHER" id="PTHR43711">
    <property type="entry name" value="TWO-COMPONENT HISTIDINE KINASE"/>
    <property type="match status" value="1"/>
</dbReference>
<keyword evidence="3" id="KW-0808">Transferase</keyword>
<evidence type="ECO:0000256" key="3">
    <source>
        <dbReference type="ARBA" id="ARBA00022679"/>
    </source>
</evidence>
<organism evidence="8 9">
    <name type="scientific">Sphingomonas arantia</name>
    <dbReference type="NCBI Taxonomy" id="1460676"/>
    <lineage>
        <taxon>Bacteria</taxon>
        <taxon>Pseudomonadati</taxon>
        <taxon>Pseudomonadota</taxon>
        <taxon>Alphaproteobacteria</taxon>
        <taxon>Sphingomonadales</taxon>
        <taxon>Sphingomonadaceae</taxon>
        <taxon>Sphingomonas</taxon>
    </lineage>
</organism>
<dbReference type="RefSeq" id="WP_380930359.1">
    <property type="nucleotide sequence ID" value="NZ_JBHUGS010000003.1"/>
</dbReference>
<comment type="caution">
    <text evidence="8">The sequence shown here is derived from an EMBL/GenBank/DDBJ whole genome shotgun (WGS) entry which is preliminary data.</text>
</comment>
<dbReference type="EC" id="2.7.13.3" evidence="2"/>
<dbReference type="Gene3D" id="3.30.565.10">
    <property type="entry name" value="Histidine kinase-like ATPase, C-terminal domain"/>
    <property type="match status" value="1"/>
</dbReference>
<dbReference type="Proteomes" id="UP001597400">
    <property type="component" value="Unassembled WGS sequence"/>
</dbReference>
<evidence type="ECO:0000256" key="1">
    <source>
        <dbReference type="ARBA" id="ARBA00000085"/>
    </source>
</evidence>
<accession>A0ABW4TXY0</accession>
<dbReference type="SMART" id="SM00387">
    <property type="entry name" value="HATPase_c"/>
    <property type="match status" value="1"/>
</dbReference>
<dbReference type="EMBL" id="JBHUGS010000003">
    <property type="protein sequence ID" value="MFD1951584.1"/>
    <property type="molecule type" value="Genomic_DNA"/>
</dbReference>
<protein>
    <recommendedName>
        <fullName evidence="2">histidine kinase</fullName>
        <ecNumber evidence="2">2.7.13.3</ecNumber>
    </recommendedName>
</protein>
<gene>
    <name evidence="8" type="ORF">ACFSGX_12490</name>
</gene>
<feature type="compositionally biased region" description="Polar residues" evidence="6">
    <location>
        <begin position="113"/>
        <end position="124"/>
    </location>
</feature>
<dbReference type="GO" id="GO:0016301">
    <property type="term" value="F:kinase activity"/>
    <property type="evidence" value="ECO:0007669"/>
    <property type="project" value="UniProtKB-KW"/>
</dbReference>